<sequence>MPQTYYDVVYVAMCLLKPQSRGSVKLSKSRPEASAPRISPNYFTDPLDKRQMIAALKIMRGIFETATFKKAGLKLIKMQGCEHLQPDRNNDDYYECVLQKYSGTNYHAVGTCKMGREDDETAVVDPKLKVRGLKALRVVEASIMPSIVRANTNAPTIMIAERASDMIELEWWRPPLVD</sequence>
<evidence type="ECO:0000256" key="1">
    <source>
        <dbReference type="ARBA" id="ARBA00010790"/>
    </source>
</evidence>
<reference evidence="3 4" key="1">
    <citation type="journal article" date="2024" name="bioRxiv">
        <title>A reference genome for Trichogramma kaykai: A tiny desert-dwelling parasitoid wasp with competing sex-ratio distorters.</title>
        <authorList>
            <person name="Culotta J."/>
            <person name="Lindsey A.R."/>
        </authorList>
    </citation>
    <scope>NUCLEOTIDE SEQUENCE [LARGE SCALE GENOMIC DNA]</scope>
    <source>
        <strain evidence="3 4">KSX58</strain>
    </source>
</reference>
<keyword evidence="4" id="KW-1185">Reference proteome</keyword>
<name>A0ABD2WGK3_9HYME</name>
<comment type="similarity">
    <text evidence="1">Belongs to the GMC oxidoreductase family.</text>
</comment>
<dbReference type="InterPro" id="IPR007867">
    <property type="entry name" value="GMC_OxRtase_C"/>
</dbReference>
<dbReference type="InterPro" id="IPR036188">
    <property type="entry name" value="FAD/NAD-bd_sf"/>
</dbReference>
<comment type="caution">
    <text evidence="3">The sequence shown here is derived from an EMBL/GenBank/DDBJ whole genome shotgun (WGS) entry which is preliminary data.</text>
</comment>
<evidence type="ECO:0000313" key="3">
    <source>
        <dbReference type="EMBL" id="KAL3392138.1"/>
    </source>
</evidence>
<dbReference type="SUPFAM" id="SSF54373">
    <property type="entry name" value="FAD-linked reductases, C-terminal domain"/>
    <property type="match status" value="1"/>
</dbReference>
<evidence type="ECO:0000313" key="4">
    <source>
        <dbReference type="Proteomes" id="UP001627154"/>
    </source>
</evidence>
<dbReference type="Pfam" id="PF05199">
    <property type="entry name" value="GMC_oxred_C"/>
    <property type="match status" value="1"/>
</dbReference>
<gene>
    <name evidence="3" type="ORF">TKK_013449</name>
</gene>
<dbReference type="Gene3D" id="3.30.560.10">
    <property type="entry name" value="Glucose Oxidase, domain 3"/>
    <property type="match status" value="1"/>
</dbReference>
<dbReference type="InterPro" id="IPR012132">
    <property type="entry name" value="GMC_OxRdtase"/>
</dbReference>
<dbReference type="SUPFAM" id="SSF51905">
    <property type="entry name" value="FAD/NAD(P)-binding domain"/>
    <property type="match status" value="1"/>
</dbReference>
<evidence type="ECO:0000259" key="2">
    <source>
        <dbReference type="Pfam" id="PF05199"/>
    </source>
</evidence>
<dbReference type="Gene3D" id="3.50.50.60">
    <property type="entry name" value="FAD/NAD(P)-binding domain"/>
    <property type="match status" value="1"/>
</dbReference>
<dbReference type="EMBL" id="JBJJXI010000107">
    <property type="protein sequence ID" value="KAL3392138.1"/>
    <property type="molecule type" value="Genomic_DNA"/>
</dbReference>
<dbReference type="PANTHER" id="PTHR11552">
    <property type="entry name" value="GLUCOSE-METHANOL-CHOLINE GMC OXIDOREDUCTASE"/>
    <property type="match status" value="1"/>
</dbReference>
<feature type="domain" description="Glucose-methanol-choline oxidoreductase C-terminal" evidence="2">
    <location>
        <begin position="18"/>
        <end position="160"/>
    </location>
</feature>
<proteinExistence type="inferred from homology"/>
<protein>
    <recommendedName>
        <fullName evidence="2">Glucose-methanol-choline oxidoreductase C-terminal domain-containing protein</fullName>
    </recommendedName>
</protein>
<dbReference type="Proteomes" id="UP001627154">
    <property type="component" value="Unassembled WGS sequence"/>
</dbReference>
<dbReference type="PANTHER" id="PTHR11552:SF147">
    <property type="entry name" value="CHOLINE DEHYDROGENASE, MITOCHONDRIAL"/>
    <property type="match status" value="1"/>
</dbReference>
<dbReference type="AlphaFoldDB" id="A0ABD2WGK3"/>
<organism evidence="3 4">
    <name type="scientific">Trichogramma kaykai</name>
    <dbReference type="NCBI Taxonomy" id="54128"/>
    <lineage>
        <taxon>Eukaryota</taxon>
        <taxon>Metazoa</taxon>
        <taxon>Ecdysozoa</taxon>
        <taxon>Arthropoda</taxon>
        <taxon>Hexapoda</taxon>
        <taxon>Insecta</taxon>
        <taxon>Pterygota</taxon>
        <taxon>Neoptera</taxon>
        <taxon>Endopterygota</taxon>
        <taxon>Hymenoptera</taxon>
        <taxon>Apocrita</taxon>
        <taxon>Proctotrupomorpha</taxon>
        <taxon>Chalcidoidea</taxon>
        <taxon>Trichogrammatidae</taxon>
        <taxon>Trichogramma</taxon>
    </lineage>
</organism>
<accession>A0ABD2WGK3</accession>